<comment type="caution">
    <text evidence="2">The sequence shown here is derived from an EMBL/GenBank/DDBJ whole genome shotgun (WGS) entry which is preliminary data.</text>
</comment>
<evidence type="ECO:0000313" key="2">
    <source>
        <dbReference type="EMBL" id="OAS85120.1"/>
    </source>
</evidence>
<name>A0A179SVL4_9BACI</name>
<dbReference type="InterPro" id="IPR020372">
    <property type="entry name" value="Competence_ComGG"/>
</dbReference>
<sequence length="126" mass="14591">MRNENGFIFPTTMVIVLFCLLIVAHISTSLISEKHFYSETEQYYLLDNLMQLAVDQSLFEIKNRTAKLNEATVTNTINGSFTYVISEITSSVYEVQISCESPKNKQYTASFQYDLIKNEMIVWSEY</sequence>
<protein>
    <recommendedName>
        <fullName evidence="4">Competence protein ComG</fullName>
    </recommendedName>
</protein>
<evidence type="ECO:0000313" key="3">
    <source>
        <dbReference type="Proteomes" id="UP000078534"/>
    </source>
</evidence>
<keyword evidence="1" id="KW-0472">Membrane</keyword>
<feature type="transmembrane region" description="Helical" evidence="1">
    <location>
        <begin position="6"/>
        <end position="26"/>
    </location>
</feature>
<evidence type="ECO:0008006" key="4">
    <source>
        <dbReference type="Google" id="ProtNLM"/>
    </source>
</evidence>
<keyword evidence="1" id="KW-0812">Transmembrane</keyword>
<keyword evidence="3" id="KW-1185">Reference proteome</keyword>
<dbReference type="STRING" id="152268.A6K24_06305"/>
<dbReference type="Pfam" id="PF14173">
    <property type="entry name" value="ComGG"/>
    <property type="match status" value="1"/>
</dbReference>
<dbReference type="Proteomes" id="UP000078534">
    <property type="component" value="Unassembled WGS sequence"/>
</dbReference>
<reference evidence="3" key="1">
    <citation type="submission" date="2016-04" db="EMBL/GenBank/DDBJ databases">
        <authorList>
            <person name="Lyu Z."/>
            <person name="Lyu W."/>
        </authorList>
    </citation>
    <scope>NUCLEOTIDE SEQUENCE [LARGE SCALE GENOMIC DNA]</scope>
    <source>
        <strain evidence="3">C44</strain>
    </source>
</reference>
<accession>A0A179SVL4</accession>
<proteinExistence type="predicted"/>
<dbReference type="EMBL" id="LWSG01000023">
    <property type="protein sequence ID" value="OAS85120.1"/>
    <property type="molecule type" value="Genomic_DNA"/>
</dbReference>
<gene>
    <name evidence="2" type="ORF">A6K24_06305</name>
</gene>
<dbReference type="RefSeq" id="WP_066335028.1">
    <property type="nucleotide sequence ID" value="NZ_LWSG01000023.1"/>
</dbReference>
<organism evidence="2 3">
    <name type="scientific">Metabacillus litoralis</name>
    <dbReference type="NCBI Taxonomy" id="152268"/>
    <lineage>
        <taxon>Bacteria</taxon>
        <taxon>Bacillati</taxon>
        <taxon>Bacillota</taxon>
        <taxon>Bacilli</taxon>
        <taxon>Bacillales</taxon>
        <taxon>Bacillaceae</taxon>
        <taxon>Metabacillus</taxon>
    </lineage>
</organism>
<dbReference type="OrthoDB" id="2969153at2"/>
<dbReference type="AlphaFoldDB" id="A0A179SVL4"/>
<keyword evidence="1" id="KW-1133">Transmembrane helix</keyword>
<evidence type="ECO:0000256" key="1">
    <source>
        <dbReference type="SAM" id="Phobius"/>
    </source>
</evidence>